<keyword evidence="2" id="KW-1185">Reference proteome</keyword>
<accession>A0ACC6PM11</accession>
<proteinExistence type="predicted"/>
<sequence>MKVSRATLEDGPRLRKFRTDAVAWLAQRGSDQWSTPYPEELLRESITAGEVFLFHSAGGLEPEATVTLDTKADPALWTPEEALEPAMYVHKLTLSQPGRRSGLGSRILDWCGDRAARAGARWLRLDAWTTNSSLQDYYRAQGFAHVRTVVDADAYGSGWVAQRPAALTATPLFEGLGTR</sequence>
<protein>
    <submittedName>
        <fullName evidence="1">GNAT family N-acetyltransferase</fullName>
    </submittedName>
</protein>
<comment type="caution">
    <text evidence="1">The sequence shown here is derived from an EMBL/GenBank/DDBJ whole genome shotgun (WGS) entry which is preliminary data.</text>
</comment>
<organism evidence="1 2">
    <name type="scientific">Streptomyces achmelvichensis</name>
    <dbReference type="NCBI Taxonomy" id="3134111"/>
    <lineage>
        <taxon>Bacteria</taxon>
        <taxon>Bacillati</taxon>
        <taxon>Actinomycetota</taxon>
        <taxon>Actinomycetes</taxon>
        <taxon>Kitasatosporales</taxon>
        <taxon>Streptomycetaceae</taxon>
        <taxon>Streptomyces</taxon>
    </lineage>
</organism>
<name>A0ACC6PM11_9ACTN</name>
<dbReference type="EMBL" id="JBBKAJ010000018">
    <property type="protein sequence ID" value="MEJ8632431.1"/>
    <property type="molecule type" value="Genomic_DNA"/>
</dbReference>
<reference evidence="1" key="1">
    <citation type="submission" date="2024-03" db="EMBL/GenBank/DDBJ databases">
        <title>Novel Streptomyces species of biotechnological and ecological value are a feature of Machair soil.</title>
        <authorList>
            <person name="Prole J.R."/>
            <person name="Goodfellow M."/>
            <person name="Allenby N."/>
            <person name="Ward A.C."/>
        </authorList>
    </citation>
    <scope>NUCLEOTIDE SEQUENCE</scope>
    <source>
        <strain evidence="1">MS2.AVA.5</strain>
    </source>
</reference>
<gene>
    <name evidence="1" type="ORF">WKI67_03135</name>
</gene>
<dbReference type="Proteomes" id="UP001377168">
    <property type="component" value="Unassembled WGS sequence"/>
</dbReference>
<evidence type="ECO:0000313" key="1">
    <source>
        <dbReference type="EMBL" id="MEJ8632431.1"/>
    </source>
</evidence>
<evidence type="ECO:0000313" key="2">
    <source>
        <dbReference type="Proteomes" id="UP001377168"/>
    </source>
</evidence>